<dbReference type="Gene3D" id="2.30.30.110">
    <property type="match status" value="1"/>
</dbReference>
<reference evidence="9" key="1">
    <citation type="submission" date="2017-09" db="EMBL/GenBank/DDBJ databases">
        <authorList>
            <person name="Varghese N."/>
            <person name="Submissions S."/>
        </authorList>
    </citation>
    <scope>NUCLEOTIDE SEQUENCE [LARGE SCALE GENOMIC DNA]</scope>
    <source>
        <strain evidence="9">CGMCC 1.12461</strain>
    </source>
</reference>
<comment type="similarity">
    <text evidence="1">Belongs to the CcdB toxin family.</text>
</comment>
<dbReference type="Proteomes" id="UP000219353">
    <property type="component" value="Unassembled WGS sequence"/>
</dbReference>
<dbReference type="RefSeq" id="WP_097111774.1">
    <property type="nucleotide sequence ID" value="NZ_OBEB01000005.1"/>
</dbReference>
<evidence type="ECO:0000256" key="3">
    <source>
        <dbReference type="ARBA" id="ARBA00022491"/>
    </source>
</evidence>
<dbReference type="OrthoDB" id="9813510at2"/>
<dbReference type="SUPFAM" id="SSF50118">
    <property type="entry name" value="Cell growth inhibitor/plasmid maintenance toxic component"/>
    <property type="match status" value="1"/>
</dbReference>
<dbReference type="Pfam" id="PF01845">
    <property type="entry name" value="CcdB"/>
    <property type="match status" value="1"/>
</dbReference>
<dbReference type="EMBL" id="OBEB01000005">
    <property type="protein sequence ID" value="SNY54051.1"/>
    <property type="molecule type" value="Genomic_DNA"/>
</dbReference>
<keyword evidence="3" id="KW-0678">Repressor</keyword>
<dbReference type="InterPro" id="IPR002712">
    <property type="entry name" value="CcdB"/>
</dbReference>
<dbReference type="GO" id="GO:0006276">
    <property type="term" value="P:plasmid maintenance"/>
    <property type="evidence" value="ECO:0007669"/>
    <property type="project" value="InterPro"/>
</dbReference>
<keyword evidence="9" id="KW-1185">Reference proteome</keyword>
<evidence type="ECO:0000313" key="8">
    <source>
        <dbReference type="EMBL" id="SNY54051.1"/>
    </source>
</evidence>
<name>A0A285J4N3_9GAMM</name>
<protein>
    <recommendedName>
        <fullName evidence="2">Toxin CcdB</fullName>
    </recommendedName>
    <alternativeName>
        <fullName evidence="7">Cytotoxic protein CcdB</fullName>
    </alternativeName>
    <alternativeName>
        <fullName evidence="6">Protein LetD</fullName>
    </alternativeName>
</protein>
<accession>A0A285J4N3</accession>
<dbReference type="AlphaFoldDB" id="A0A285J4N3"/>
<gene>
    <name evidence="8" type="ORF">SAMN06297280_2544</name>
</gene>
<organism evidence="8 9">
    <name type="scientific">Arsukibacterium tuosuense</name>
    <dbReference type="NCBI Taxonomy" id="1323745"/>
    <lineage>
        <taxon>Bacteria</taxon>
        <taxon>Pseudomonadati</taxon>
        <taxon>Pseudomonadota</taxon>
        <taxon>Gammaproteobacteria</taxon>
        <taxon>Chromatiales</taxon>
        <taxon>Chromatiaceae</taxon>
        <taxon>Arsukibacterium</taxon>
    </lineage>
</organism>
<proteinExistence type="inferred from homology"/>
<evidence type="ECO:0000256" key="2">
    <source>
        <dbReference type="ARBA" id="ARBA00015075"/>
    </source>
</evidence>
<evidence type="ECO:0000256" key="6">
    <source>
        <dbReference type="ARBA" id="ARBA00029628"/>
    </source>
</evidence>
<evidence type="ECO:0000256" key="5">
    <source>
        <dbReference type="ARBA" id="ARBA00023163"/>
    </source>
</evidence>
<evidence type="ECO:0000256" key="1">
    <source>
        <dbReference type="ARBA" id="ARBA00005230"/>
    </source>
</evidence>
<sequence>MEQFDLYVNTDQDTNQTYPYFVDIQNGLLDTLNSRVVIPLTPVRKSDQTYPKHLCPVIEFKNKKFVLLTHQLTSVSVSFLKEKEASLTDSRDDIVAAIDFLVTGI</sequence>
<evidence type="ECO:0000256" key="7">
    <source>
        <dbReference type="ARBA" id="ARBA00033135"/>
    </source>
</evidence>
<keyword evidence="5" id="KW-0804">Transcription</keyword>
<dbReference type="InterPro" id="IPR011067">
    <property type="entry name" value="Plasmid_toxin/cell-grow_inhib"/>
</dbReference>
<evidence type="ECO:0000313" key="9">
    <source>
        <dbReference type="Proteomes" id="UP000219353"/>
    </source>
</evidence>
<evidence type="ECO:0000256" key="4">
    <source>
        <dbReference type="ARBA" id="ARBA00023015"/>
    </source>
</evidence>
<dbReference type="GO" id="GO:0008657">
    <property type="term" value="F:DNA topoisomerase type II (double strand cut, ATP-hydrolyzing) inhibitor activity"/>
    <property type="evidence" value="ECO:0007669"/>
    <property type="project" value="InterPro"/>
</dbReference>
<keyword evidence="4" id="KW-0805">Transcription regulation</keyword>